<protein>
    <submittedName>
        <fullName evidence="2">Uncharacterized protein</fullName>
    </submittedName>
</protein>
<evidence type="ECO:0000256" key="1">
    <source>
        <dbReference type="SAM" id="MobiDB-lite"/>
    </source>
</evidence>
<accession>A0A0G4G004</accession>
<feature type="region of interest" description="Disordered" evidence="1">
    <location>
        <begin position="90"/>
        <end position="130"/>
    </location>
</feature>
<dbReference type="EMBL" id="CDMZ01000772">
    <property type="protein sequence ID" value="CEM21136.1"/>
    <property type="molecule type" value="Genomic_DNA"/>
</dbReference>
<gene>
    <name evidence="2" type="ORF">Cvel_3981</name>
</gene>
<dbReference type="PhylomeDB" id="A0A0G4G004"/>
<proteinExistence type="predicted"/>
<dbReference type="AlphaFoldDB" id="A0A0G4G004"/>
<sequence>MTFDDRRLVVDGLKSSSAGISTISAAAPSHSRSQDCCWSVWGEPLGCGPRKVEVVGGGYALFGGRWGVGDIQVTPLRLEDMVLAQQQLEQDTASSVSSKFETDKENEWEKEGSIAGEKFGGPHEGDSTVSDVSLFASGNVLSAAPSTGTWAERVGGEEREKRKEGDIQPETEPAERRSRTSGQQGDGGGQDSLRETSEAAGGRVGVAPASETARILMASADSAESNGGSVPWGHSETFASVHLQRRGDDVMGGGKGHGSSDQKIRFAPAALKRREGVGVLGGKSAESLNGLMGRGGPCLIVGESRSVFRELQTEGGSVCPSAVCEGPKRRRLSSLSVAVSESQSA</sequence>
<evidence type="ECO:0000313" key="2">
    <source>
        <dbReference type="EMBL" id="CEM21136.1"/>
    </source>
</evidence>
<organism evidence="2">
    <name type="scientific">Chromera velia CCMP2878</name>
    <dbReference type="NCBI Taxonomy" id="1169474"/>
    <lineage>
        <taxon>Eukaryota</taxon>
        <taxon>Sar</taxon>
        <taxon>Alveolata</taxon>
        <taxon>Colpodellida</taxon>
        <taxon>Chromeraceae</taxon>
        <taxon>Chromera</taxon>
    </lineage>
</organism>
<feature type="compositionally biased region" description="Basic and acidic residues" evidence="1">
    <location>
        <begin position="154"/>
        <end position="166"/>
    </location>
</feature>
<name>A0A0G4G004_9ALVE</name>
<feature type="compositionally biased region" description="Polar residues" evidence="1">
    <location>
        <begin position="90"/>
        <end position="99"/>
    </location>
</feature>
<feature type="compositionally biased region" description="Basic and acidic residues" evidence="1">
    <location>
        <begin position="100"/>
        <end position="112"/>
    </location>
</feature>
<dbReference type="VEuPathDB" id="CryptoDB:Cvel_3981"/>
<reference evidence="2" key="1">
    <citation type="submission" date="2014-11" db="EMBL/GenBank/DDBJ databases">
        <authorList>
            <person name="Otto D Thomas"/>
            <person name="Naeem Raeece"/>
        </authorList>
    </citation>
    <scope>NUCLEOTIDE SEQUENCE</scope>
</reference>
<feature type="region of interest" description="Disordered" evidence="1">
    <location>
        <begin position="146"/>
        <end position="207"/>
    </location>
</feature>